<evidence type="ECO:0000313" key="3">
    <source>
        <dbReference type="Proteomes" id="UP001341840"/>
    </source>
</evidence>
<evidence type="ECO:0000259" key="1">
    <source>
        <dbReference type="Pfam" id="PF26175"/>
    </source>
</evidence>
<dbReference type="Proteomes" id="UP001341840">
    <property type="component" value="Unassembled WGS sequence"/>
</dbReference>
<gene>
    <name evidence="2" type="ORF">PIB30_112446</name>
</gene>
<dbReference type="EMBL" id="JASCZI010279896">
    <property type="protein sequence ID" value="MED6227324.1"/>
    <property type="molecule type" value="Genomic_DNA"/>
</dbReference>
<protein>
    <recommendedName>
        <fullName evidence="1">FAR1-related sequence 11-like HTH-like domain-containing protein</fullName>
    </recommendedName>
</protein>
<dbReference type="Pfam" id="PF26175">
    <property type="entry name" value="HTH_FAR1"/>
    <property type="match status" value="1"/>
</dbReference>
<organism evidence="2 3">
    <name type="scientific">Stylosanthes scabra</name>
    <dbReference type="NCBI Taxonomy" id="79078"/>
    <lineage>
        <taxon>Eukaryota</taxon>
        <taxon>Viridiplantae</taxon>
        <taxon>Streptophyta</taxon>
        <taxon>Embryophyta</taxon>
        <taxon>Tracheophyta</taxon>
        <taxon>Spermatophyta</taxon>
        <taxon>Magnoliopsida</taxon>
        <taxon>eudicotyledons</taxon>
        <taxon>Gunneridae</taxon>
        <taxon>Pentapetalae</taxon>
        <taxon>rosids</taxon>
        <taxon>fabids</taxon>
        <taxon>Fabales</taxon>
        <taxon>Fabaceae</taxon>
        <taxon>Papilionoideae</taxon>
        <taxon>50 kb inversion clade</taxon>
        <taxon>dalbergioids sensu lato</taxon>
        <taxon>Dalbergieae</taxon>
        <taxon>Pterocarpus clade</taxon>
        <taxon>Stylosanthes</taxon>
    </lineage>
</organism>
<accession>A0ABU6ZZD1</accession>
<keyword evidence="3" id="KW-1185">Reference proteome</keyword>
<name>A0ABU6ZZD1_9FABA</name>
<sequence length="75" mass="8531">MHVRRTIEINDQAGIPPSKSYQSLVTAAGEHDKLNFIEKDVRNFITREVRLASCFFCRGESSRAFYTAGMCSNEE</sequence>
<proteinExistence type="predicted"/>
<dbReference type="InterPro" id="IPR058778">
    <property type="entry name" value="HTH_FAR1-11-like"/>
</dbReference>
<evidence type="ECO:0000313" key="2">
    <source>
        <dbReference type="EMBL" id="MED6227324.1"/>
    </source>
</evidence>
<comment type="caution">
    <text evidence="2">The sequence shown here is derived from an EMBL/GenBank/DDBJ whole genome shotgun (WGS) entry which is preliminary data.</text>
</comment>
<reference evidence="2 3" key="1">
    <citation type="journal article" date="2023" name="Plants (Basel)">
        <title>Bridging the Gap: Combining Genomics and Transcriptomics Approaches to Understand Stylosanthes scabra, an Orphan Legume from the Brazilian Caatinga.</title>
        <authorList>
            <person name="Ferreira-Neto J.R.C."/>
            <person name="da Silva M.D."/>
            <person name="Binneck E."/>
            <person name="de Melo N.F."/>
            <person name="da Silva R.H."/>
            <person name="de Melo A.L.T.M."/>
            <person name="Pandolfi V."/>
            <person name="Bustamante F.O."/>
            <person name="Brasileiro-Vidal A.C."/>
            <person name="Benko-Iseppon A.M."/>
        </authorList>
    </citation>
    <scope>NUCLEOTIDE SEQUENCE [LARGE SCALE GENOMIC DNA]</scope>
    <source>
        <tissue evidence="2">Leaves</tissue>
    </source>
</reference>
<feature type="domain" description="FAR1-related sequence 11-like HTH-like" evidence="1">
    <location>
        <begin position="30"/>
        <end position="47"/>
    </location>
</feature>